<dbReference type="Proteomes" id="UP000677054">
    <property type="component" value="Unassembled WGS sequence"/>
</dbReference>
<evidence type="ECO:0000256" key="5">
    <source>
        <dbReference type="SAM" id="MobiDB-lite"/>
    </source>
</evidence>
<evidence type="ECO:0000259" key="6">
    <source>
        <dbReference type="Pfam" id="PF04869"/>
    </source>
</evidence>
<dbReference type="GO" id="GO:0000139">
    <property type="term" value="C:Golgi membrane"/>
    <property type="evidence" value="ECO:0007669"/>
    <property type="project" value="InterPro"/>
</dbReference>
<dbReference type="Gene3D" id="1.10.287.1490">
    <property type="match status" value="1"/>
</dbReference>
<keyword evidence="2" id="KW-0333">Golgi apparatus</keyword>
<dbReference type="Pfam" id="PF18770">
    <property type="entry name" value="Arm_vescicular"/>
    <property type="match status" value="1"/>
</dbReference>
<name>A0A7R9A8D7_9CRUS</name>
<dbReference type="InterPro" id="IPR011989">
    <property type="entry name" value="ARM-like"/>
</dbReference>
<evidence type="ECO:0000256" key="3">
    <source>
        <dbReference type="ARBA" id="ARBA00023054"/>
    </source>
</evidence>
<protein>
    <recommendedName>
        <fullName evidence="6">Vesicle tethering protein Uso1/P115-like head domain-containing protein</fullName>
    </recommendedName>
</protein>
<dbReference type="PANTHER" id="PTHR10013">
    <property type="entry name" value="GENERAL VESICULAR TRANSPORT FACTOR P115"/>
    <property type="match status" value="1"/>
</dbReference>
<feature type="region of interest" description="Disordered" evidence="5">
    <location>
        <begin position="1206"/>
        <end position="1230"/>
    </location>
</feature>
<evidence type="ECO:0000313" key="7">
    <source>
        <dbReference type="EMBL" id="CAD7249387.1"/>
    </source>
</evidence>
<dbReference type="InterPro" id="IPR006953">
    <property type="entry name" value="Vesicle_Uso1_P115_head"/>
</dbReference>
<feature type="coiled-coil region" evidence="4">
    <location>
        <begin position="1143"/>
        <end position="1191"/>
    </location>
</feature>
<comment type="subcellular location">
    <subcellularLocation>
        <location evidence="1">Golgi apparatus</location>
    </subcellularLocation>
</comment>
<feature type="domain" description="Vesicle tethering protein Uso1/P115-like head" evidence="6">
    <location>
        <begin position="352"/>
        <end position="649"/>
    </location>
</feature>
<dbReference type="GO" id="GO:0006886">
    <property type="term" value="P:intracellular protein transport"/>
    <property type="evidence" value="ECO:0007669"/>
    <property type="project" value="InterPro"/>
</dbReference>
<dbReference type="EMBL" id="LR901781">
    <property type="protein sequence ID" value="CAD7249387.1"/>
    <property type="molecule type" value="Genomic_DNA"/>
</dbReference>
<keyword evidence="3 4" id="KW-0175">Coiled coil</keyword>
<feature type="coiled-coil region" evidence="4">
    <location>
        <begin position="1087"/>
        <end position="1114"/>
    </location>
</feature>
<evidence type="ECO:0000256" key="1">
    <source>
        <dbReference type="ARBA" id="ARBA00004555"/>
    </source>
</evidence>
<organism evidence="7">
    <name type="scientific">Darwinula stevensoni</name>
    <dbReference type="NCBI Taxonomy" id="69355"/>
    <lineage>
        <taxon>Eukaryota</taxon>
        <taxon>Metazoa</taxon>
        <taxon>Ecdysozoa</taxon>
        <taxon>Arthropoda</taxon>
        <taxon>Crustacea</taxon>
        <taxon>Oligostraca</taxon>
        <taxon>Ostracoda</taxon>
        <taxon>Podocopa</taxon>
        <taxon>Podocopida</taxon>
        <taxon>Darwinulocopina</taxon>
        <taxon>Darwinuloidea</taxon>
        <taxon>Darwinulidae</taxon>
        <taxon>Darwinula</taxon>
    </lineage>
</organism>
<dbReference type="GO" id="GO:0045056">
    <property type="term" value="P:transcytosis"/>
    <property type="evidence" value="ECO:0007669"/>
    <property type="project" value="TreeGrafter"/>
</dbReference>
<evidence type="ECO:0000313" key="8">
    <source>
        <dbReference type="Proteomes" id="UP000677054"/>
    </source>
</evidence>
<dbReference type="OrthoDB" id="198977at2759"/>
<feature type="compositionally biased region" description="Polar residues" evidence="5">
    <location>
        <begin position="1220"/>
        <end position="1230"/>
    </location>
</feature>
<dbReference type="SUPFAM" id="SSF48371">
    <property type="entry name" value="ARM repeat"/>
    <property type="match status" value="2"/>
</dbReference>
<evidence type="ECO:0000256" key="4">
    <source>
        <dbReference type="SAM" id="Coils"/>
    </source>
</evidence>
<accession>A0A7R9A8D7</accession>
<proteinExistence type="predicted"/>
<dbReference type="AlphaFoldDB" id="A0A7R9A8D7"/>
<reference evidence="7" key="1">
    <citation type="submission" date="2020-11" db="EMBL/GenBank/DDBJ databases">
        <authorList>
            <person name="Tran Van P."/>
        </authorList>
    </citation>
    <scope>NUCLEOTIDE SEQUENCE</scope>
</reference>
<dbReference type="Gene3D" id="1.25.10.10">
    <property type="entry name" value="Leucine-rich Repeat Variant"/>
    <property type="match status" value="1"/>
</dbReference>
<sequence>MELFRGFRSVLTNPAPGNVPTGAETVERLINRIQSSTLLEDRRDACRALKALSRKYRMEVGAQGMNVLINVLATDRGDAEIIGYALDTLCNVMSPVPFEEEEGEMNMPRERLADLGERFTEIFIKRVENVSLLLGLLEEFDFHVRWPAVKLITNLITNRAKELQECILVSPMGVSRLMDLLSDSREVIRNDGLLLLHQLTKGNANIQKIVAFENAFDRLLDVVTEEGYSEGGIVVEDCLLVLLNLLKNNPSNQTFFKEGSYIQRLAPFFCVLDTDLGWSAQKVSNFLLMLQIVRTLVKPGNASQVVHACQSVMLSCGLLKRLCSVLMASGVPADVLSEIINAVAEIIWGFQNAQDFFHTVMAPSNPPRHSVKSFISSSGVDWFVREALLILLMSMVNERQPFQLRLSVLYCLQGYLTKNESAQRNLIATLLPSVEEQSENKGCSMGQLLMNGLFSSDPFTNWLSAVSLCHAVVDNNMQKEQLIRVHLALTPEAAPVSLMQQLSAIIQSNQSAQARMGVLMLLCMWLSHCPPAVSHFLIIPNSVSHLIAQVSSTEGDENEDLIQAMCAFLLALTILFNDNSNSAYTQEQLIQLIKKRIGTEKFLDKMTQVGRHESYARVVKSPIVRYHNTSEILLDHSFCNTFRSLESVALRVVGGGRVEEILQNGSHLKETPAGIEAQYKETLMHRDAQLAQVQLENAQLREQNGRLQAQVETLSGRVNQLLSSGVSALHISTAGAQAEMLNQLRNVNDYLQEQVRERDDHISELMERLRNHVEVSGHHQQADLQEQQDGRPSDDTQVLQQEIASLRQQLQERAMEPAKEYLEQLTSLQEMLQQRDATIANLHSQQVDIFGSQQRIKEAEEQVLMLQQQLKERDDTIAKLYSQPMDELSSQLQHQIKESKDQIVMLEQELKERDATIANLESQGSINGQPQMAEYEQKIAELEKSLQLRDAESQHLQQQVGDLQKQISDQQRSLKEKDAQISVKENLESQVLALQRQVSILQMSERDCKATLRNMEELQQGSPDIKSLQQEIGGLQQQVTVLQQQVRDRDSEIETSRQKTGECEQQVLYLRQQLQQQDAGSRMSSDVLNLRNQLEDLDEKNTALRQQLRERDGQIATLQANRPKNPVPVVPESKKIADLVVVNQFQEARNRALEEQLSRLSQDQDNLVELMTEYEGKLAEYRRRLNDLGQEVADDLVLNCDLGENLDDGDLEEEEEIGMPQTQSSTVKTK</sequence>
<dbReference type="InterPro" id="IPR041209">
    <property type="entry name" value="P115_Arm_rpt"/>
</dbReference>
<dbReference type="InterPro" id="IPR024095">
    <property type="entry name" value="Vesicle_P115"/>
</dbReference>
<gene>
    <name evidence="7" type="ORF">DSTB1V02_LOCUS9184</name>
</gene>
<dbReference type="FunFam" id="1.25.10.10:FF:000394">
    <property type="entry name" value="general vesicular transport factor p115"/>
    <property type="match status" value="1"/>
</dbReference>
<keyword evidence="8" id="KW-1185">Reference proteome</keyword>
<dbReference type="PANTHER" id="PTHR10013:SF0">
    <property type="entry name" value="GENERAL VESICULAR TRANSPORT FACTOR P115"/>
    <property type="match status" value="1"/>
</dbReference>
<evidence type="ECO:0000256" key="2">
    <source>
        <dbReference type="ARBA" id="ARBA00023034"/>
    </source>
</evidence>
<dbReference type="Pfam" id="PF04869">
    <property type="entry name" value="Uso1_p115_head"/>
    <property type="match status" value="1"/>
</dbReference>
<dbReference type="GO" id="GO:0048280">
    <property type="term" value="P:vesicle fusion with Golgi apparatus"/>
    <property type="evidence" value="ECO:0007669"/>
    <property type="project" value="InterPro"/>
</dbReference>
<feature type="region of interest" description="Disordered" evidence="5">
    <location>
        <begin position="774"/>
        <end position="796"/>
    </location>
</feature>
<dbReference type="GO" id="GO:0005795">
    <property type="term" value="C:Golgi stack"/>
    <property type="evidence" value="ECO:0007669"/>
    <property type="project" value="TreeGrafter"/>
</dbReference>
<feature type="compositionally biased region" description="Acidic residues" evidence="5">
    <location>
        <begin position="1206"/>
        <end position="1217"/>
    </location>
</feature>
<dbReference type="InterPro" id="IPR016024">
    <property type="entry name" value="ARM-type_fold"/>
</dbReference>
<dbReference type="GO" id="GO:0005783">
    <property type="term" value="C:endoplasmic reticulum"/>
    <property type="evidence" value="ECO:0007669"/>
    <property type="project" value="TreeGrafter"/>
</dbReference>
<dbReference type="EMBL" id="CAJPEV010002264">
    <property type="protein sequence ID" value="CAG0896328.1"/>
    <property type="molecule type" value="Genomic_DNA"/>
</dbReference>
<dbReference type="GO" id="GO:0048211">
    <property type="term" value="P:Golgi vesicle docking"/>
    <property type="evidence" value="ECO:0007669"/>
    <property type="project" value="TreeGrafter"/>
</dbReference>
<dbReference type="GO" id="GO:0006888">
    <property type="term" value="P:endoplasmic reticulum to Golgi vesicle-mediated transport"/>
    <property type="evidence" value="ECO:0007669"/>
    <property type="project" value="TreeGrafter"/>
</dbReference>
<feature type="coiled-coil region" evidence="4">
    <location>
        <begin position="849"/>
        <end position="1045"/>
    </location>
</feature>
<feature type="coiled-coil region" evidence="4">
    <location>
        <begin position="690"/>
        <end position="717"/>
    </location>
</feature>
<dbReference type="GO" id="GO:0012507">
    <property type="term" value="C:ER to Golgi transport vesicle membrane"/>
    <property type="evidence" value="ECO:0007669"/>
    <property type="project" value="TreeGrafter"/>
</dbReference>